<organism evidence="3 4">
    <name type="scientific">Massilia eurypsychrophila</name>
    <dbReference type="NCBI Taxonomy" id="1485217"/>
    <lineage>
        <taxon>Bacteria</taxon>
        <taxon>Pseudomonadati</taxon>
        <taxon>Pseudomonadota</taxon>
        <taxon>Betaproteobacteria</taxon>
        <taxon>Burkholderiales</taxon>
        <taxon>Oxalobacteraceae</taxon>
        <taxon>Telluria group</taxon>
        <taxon>Massilia</taxon>
    </lineage>
</organism>
<feature type="signal peptide" evidence="2">
    <location>
        <begin position="1"/>
        <end position="22"/>
    </location>
</feature>
<dbReference type="SUPFAM" id="SSF101082">
    <property type="entry name" value="Typo IV secretion system protein TraC"/>
    <property type="match status" value="1"/>
</dbReference>
<name>A0A2G8T9I9_9BURK</name>
<evidence type="ECO:0000256" key="2">
    <source>
        <dbReference type="SAM" id="SignalP"/>
    </source>
</evidence>
<dbReference type="InterPro" id="IPR023220">
    <property type="entry name" value="T4SS_VirB5-domain"/>
</dbReference>
<keyword evidence="1" id="KW-0175">Coiled coil</keyword>
<dbReference type="Pfam" id="PF07996">
    <property type="entry name" value="T4SS"/>
    <property type="match status" value="1"/>
</dbReference>
<feature type="chain" id="PRO_5013654750" evidence="2">
    <location>
        <begin position="23"/>
        <end position="218"/>
    </location>
</feature>
<dbReference type="EMBL" id="PDOC01000023">
    <property type="protein sequence ID" value="PIL42643.1"/>
    <property type="molecule type" value="Genomic_DNA"/>
</dbReference>
<evidence type="ECO:0000313" key="3">
    <source>
        <dbReference type="EMBL" id="PIL42643.1"/>
    </source>
</evidence>
<keyword evidence="4" id="KW-1185">Reference proteome</keyword>
<reference evidence="3 4" key="1">
    <citation type="submission" date="2017-10" db="EMBL/GenBank/DDBJ databases">
        <title>Massilia psychrophilum sp. nov., a novel purple-pigmented bacterium isolated from Tianshan glacier, Xinjiang Municipality, China.</title>
        <authorList>
            <person name="Wang H."/>
        </authorList>
    </citation>
    <scope>NUCLEOTIDE SEQUENCE [LARGE SCALE GENOMIC DNA]</scope>
    <source>
        <strain evidence="3 4">JCM 30074</strain>
    </source>
</reference>
<dbReference type="OrthoDB" id="8755687at2"/>
<evidence type="ECO:0000256" key="1">
    <source>
        <dbReference type="SAM" id="Coils"/>
    </source>
</evidence>
<feature type="coiled-coil region" evidence="1">
    <location>
        <begin position="169"/>
        <end position="209"/>
    </location>
</feature>
<proteinExistence type="predicted"/>
<dbReference type="NCBIfam" id="TIGR02791">
    <property type="entry name" value="VirB5"/>
    <property type="match status" value="1"/>
</dbReference>
<dbReference type="Gene3D" id="1.20.58.430">
    <property type="entry name" value="Type IV secretion system, VirB5-domain"/>
    <property type="match status" value="1"/>
</dbReference>
<keyword evidence="2" id="KW-0732">Signal</keyword>
<dbReference type="Proteomes" id="UP000230390">
    <property type="component" value="Unassembled WGS sequence"/>
</dbReference>
<dbReference type="CDD" id="cd14262">
    <property type="entry name" value="VirB5_like"/>
    <property type="match status" value="1"/>
</dbReference>
<dbReference type="InterPro" id="IPR014158">
    <property type="entry name" value="T4SS_VirB5"/>
</dbReference>
<evidence type="ECO:0000313" key="4">
    <source>
        <dbReference type="Proteomes" id="UP000230390"/>
    </source>
</evidence>
<dbReference type="RefSeq" id="WP_099792681.1">
    <property type="nucleotide sequence ID" value="NZ_JBHLYV010000088.1"/>
</dbReference>
<sequence length="218" mass="23518">MKTTVRAVVAASMLSLASTSFAGVPVSIVASIPDTLNQIATMQKWVTQLQQMKAQVDQMKAQYESMTGSRGLGQIMNNPSLRTYLPDQWSGIYDKVKGGNLAGISGVASSIYSAEGFDPNAVGAAKRQNEIMAANKAMTMRAYDQTLARLNNIQSLMAQADATQDVKAAADLNNRVAAENAMIQNEQIRLNLAAQLQVAEAKLADAQRAREFDNKFAQ</sequence>
<gene>
    <name evidence="3" type="primary">virB5</name>
    <name evidence="3" type="ORF">CR105_23210</name>
</gene>
<accession>A0A2G8T9I9</accession>
<protein>
    <submittedName>
        <fullName evidence="3">P-type DNA transfer protein VirB5</fullName>
    </submittedName>
</protein>
<dbReference type="AlphaFoldDB" id="A0A2G8T9I9"/>
<feature type="coiled-coil region" evidence="1">
    <location>
        <begin position="42"/>
        <end position="69"/>
    </location>
</feature>
<comment type="caution">
    <text evidence="3">The sequence shown here is derived from an EMBL/GenBank/DDBJ whole genome shotgun (WGS) entry which is preliminary data.</text>
</comment>